<dbReference type="AlphaFoldDB" id="A0A9X2L429"/>
<gene>
    <name evidence="2" type="ORF">NM125_10420</name>
</gene>
<dbReference type="SUPFAM" id="SSF63829">
    <property type="entry name" value="Calcium-dependent phosphotriesterase"/>
    <property type="match status" value="1"/>
</dbReference>
<evidence type="ECO:0000313" key="2">
    <source>
        <dbReference type="EMBL" id="MCP9291990.1"/>
    </source>
</evidence>
<feature type="domain" description="IPT/TIG" evidence="1">
    <location>
        <begin position="40"/>
        <end position="120"/>
    </location>
</feature>
<dbReference type="InterPro" id="IPR013783">
    <property type="entry name" value="Ig-like_fold"/>
</dbReference>
<dbReference type="PROSITE" id="PS51257">
    <property type="entry name" value="PROKAR_LIPOPROTEIN"/>
    <property type="match status" value="1"/>
</dbReference>
<dbReference type="EMBL" id="JANDBC010000002">
    <property type="protein sequence ID" value="MCP9291990.1"/>
    <property type="molecule type" value="Genomic_DNA"/>
</dbReference>
<dbReference type="Gene3D" id="2.120.10.30">
    <property type="entry name" value="TolB, C-terminal domain"/>
    <property type="match status" value="1"/>
</dbReference>
<dbReference type="Pfam" id="PF01833">
    <property type="entry name" value="TIG"/>
    <property type="match status" value="1"/>
</dbReference>
<reference evidence="2" key="1">
    <citation type="submission" date="2022-06" db="EMBL/GenBank/DDBJ databases">
        <title>Gracilimonas sp. CAU 1638 isolated from sea sediment.</title>
        <authorList>
            <person name="Kim W."/>
        </authorList>
    </citation>
    <scope>NUCLEOTIDE SEQUENCE</scope>
    <source>
        <strain evidence="2">CAU 1638</strain>
    </source>
</reference>
<dbReference type="RefSeq" id="WP_255134864.1">
    <property type="nucleotide sequence ID" value="NZ_JANDBC010000002.1"/>
</dbReference>
<dbReference type="InterPro" id="IPR014756">
    <property type="entry name" value="Ig_E-set"/>
</dbReference>
<accession>A0A9X2L429</accession>
<dbReference type="CDD" id="cd00603">
    <property type="entry name" value="IPT_PCSR"/>
    <property type="match status" value="1"/>
</dbReference>
<name>A0A9X2L429_9BACT</name>
<proteinExistence type="predicted"/>
<comment type="caution">
    <text evidence="2">The sequence shown here is derived from an EMBL/GenBank/DDBJ whole genome shotgun (WGS) entry which is preliminary data.</text>
</comment>
<dbReference type="SUPFAM" id="SSF81296">
    <property type="entry name" value="E set domains"/>
    <property type="match status" value="1"/>
</dbReference>
<protein>
    <submittedName>
        <fullName evidence="2">IPT/TIG domain-containing protein</fullName>
    </submittedName>
</protein>
<dbReference type="InterPro" id="IPR002909">
    <property type="entry name" value="IPT_dom"/>
</dbReference>
<dbReference type="Gene3D" id="2.60.40.10">
    <property type="entry name" value="Immunoglobulins"/>
    <property type="match status" value="1"/>
</dbReference>
<keyword evidence="3" id="KW-1185">Reference proteome</keyword>
<dbReference type="Proteomes" id="UP001139125">
    <property type="component" value="Unassembled WGS sequence"/>
</dbReference>
<dbReference type="InterPro" id="IPR011042">
    <property type="entry name" value="6-blade_b-propeller_TolB-like"/>
</dbReference>
<organism evidence="2 3">
    <name type="scientific">Gracilimonas sediminicola</name>
    <dbReference type="NCBI Taxonomy" id="2952158"/>
    <lineage>
        <taxon>Bacteria</taxon>
        <taxon>Pseudomonadati</taxon>
        <taxon>Balneolota</taxon>
        <taxon>Balneolia</taxon>
        <taxon>Balneolales</taxon>
        <taxon>Balneolaceae</taxon>
        <taxon>Gracilimonas</taxon>
    </lineage>
</organism>
<evidence type="ECO:0000313" key="3">
    <source>
        <dbReference type="Proteomes" id="UP001139125"/>
    </source>
</evidence>
<evidence type="ECO:0000259" key="1">
    <source>
        <dbReference type="Pfam" id="PF01833"/>
    </source>
</evidence>
<sequence>MKFRKINHLVLLAVLATGLISCKEGNSVYDPGYEPSRPNPVVTNITPEDGYLAGVDSVIVTGENFATDVDSVVINFGGSAGVVKSATKTRLVVRPGTIWGDDLDVRVGVRGAEFFSEAYQYDLFQPFGLYPGVDDSNTPTSPVAVDAQNNIYTIINTNGIIRYTRISPDGTVTTDMTRYPTELDDNDNPYPADSSMRFTAYSTMEVGPNGDLFMAQQNLRAIFSKTFGDDLQEGVWAASSSGNLKIRDIVFDNNGYLWVVGADSDQIHRFNTANKNESKTPFAGALSSVAFYSNNNELFVGGEIDGGQKVWKFTIDGGGNLTQGGLYFDYGQHYGGSVSDMIFASNGELIITTGREINDVSKPSMVRVFPDGRHEAFYEGMLKPGATSITWRDDEFAVVTVRGDENSINFLDMNDRRRAGIFGF</sequence>